<evidence type="ECO:0000256" key="1">
    <source>
        <dbReference type="SAM" id="SignalP"/>
    </source>
</evidence>
<evidence type="ECO:0000313" key="3">
    <source>
        <dbReference type="Proteomes" id="UP000278334"/>
    </source>
</evidence>
<gene>
    <name evidence="2" type="ORF">MS2017_0293</name>
</gene>
<dbReference type="KEGG" id="bthg:MS2017_0293"/>
<name>A0A3G3IJM1_9GAMM</name>
<keyword evidence="1" id="KW-0732">Signal</keyword>
<feature type="chain" id="PRO_5018026623" evidence="1">
    <location>
        <begin position="26"/>
        <end position="686"/>
    </location>
</feature>
<sequence length="686" mass="76232" precursor="true">MKEFMKKTLLAVVLMASLMPVVSNAFTPGNLDNAPVMVQLTSVWTWYNAETNTMRFGANTRHGIINLETSEGSGRDHNVYQYSKLMKLHGHYITVDGWLDDAGIKLTFEYKNLPPSPNITMSWGDLYHTFYDNFRLYNGRLLDITTDDNAEIWWHALDFPKSPNSEITGAKLHYTGASGIKLQLDFSHSLYGDPTLFSNAHDYDRDAFTLNDNNDFFKVTIGNNRKTLWFSHNNIPSATTLKANLSKLKESLKKYYANYDGKISSDAQTQFDNLSLPLYDGNASTMKNISASDEDNVVKIDIEFDRILSWKNEVATTAQLNELLKVDGLYVGASVIMTDLNAGNKNLRITYRGNVERSTMTIDLGDLRASLSKIFTNFYPHVSSHLQTQIDTLDLPRLKPSTMQSIQASTSLSGNSKSGTLDMTFDKDLVWSAGFDYGMGCSLTDNACQVVKVNGGYVNITLSSSQNDDRKKLALIYTIMTEDSTVTVNLADLKAYLSKVLYNFSGDLTDAAKAQFDSLEFPKSFELQMQEKSIKAERDTEIHTQTAHTAKETTKSATTVADGFAAKNDAIEAANKAEESANDVSETDTTRKQSANANAQLAKEHAEAAKVAFKELYESKAIQGNWKTPVIKGLGYSTDIYSYEGKTNNKGMYRCQSGEMVTFSLGYIKIAKVTCPPAVTLVSVPE</sequence>
<proteinExistence type="predicted"/>
<reference evidence="2 3" key="1">
    <citation type="submission" date="2017-11" db="EMBL/GenBank/DDBJ databases">
        <title>Genome sequence of the bacterial symbiont EPR9N from a vent mussel Bathymodiolus thermophilus.</title>
        <authorList>
            <person name="Won Y.-J."/>
        </authorList>
    </citation>
    <scope>NUCLEOTIDE SEQUENCE [LARGE SCALE GENOMIC DNA]</scope>
    <source>
        <strain evidence="2 3">EPR9N</strain>
    </source>
</reference>
<evidence type="ECO:0000313" key="2">
    <source>
        <dbReference type="EMBL" id="AYQ56043.1"/>
    </source>
</evidence>
<dbReference type="EMBL" id="CP024634">
    <property type="protein sequence ID" value="AYQ56043.1"/>
    <property type="molecule type" value="Genomic_DNA"/>
</dbReference>
<protein>
    <submittedName>
        <fullName evidence="2">Uncharacterized protein</fullName>
    </submittedName>
</protein>
<feature type="signal peptide" evidence="1">
    <location>
        <begin position="1"/>
        <end position="25"/>
    </location>
</feature>
<dbReference type="RefSeq" id="WP_122951031.1">
    <property type="nucleotide sequence ID" value="NZ_CP024634.1"/>
</dbReference>
<dbReference type="Proteomes" id="UP000278334">
    <property type="component" value="Chromosome"/>
</dbReference>
<organism evidence="2 3">
    <name type="scientific">Bathymodiolus thermophilus thioautotrophic gill symbiont</name>
    <dbReference type="NCBI Taxonomy" id="2360"/>
    <lineage>
        <taxon>Bacteria</taxon>
        <taxon>Pseudomonadati</taxon>
        <taxon>Pseudomonadota</taxon>
        <taxon>Gammaproteobacteria</taxon>
        <taxon>sulfur-oxidizing symbionts</taxon>
    </lineage>
</organism>
<accession>A0A3G3IJM1</accession>
<dbReference type="AlphaFoldDB" id="A0A3G3IJM1"/>